<accession>A0A371I375</accession>
<protein>
    <submittedName>
        <fullName evidence="1">Uncharacterized protein</fullName>
    </submittedName>
</protein>
<dbReference type="AlphaFoldDB" id="A0A371I375"/>
<proteinExistence type="predicted"/>
<evidence type="ECO:0000313" key="2">
    <source>
        <dbReference type="Proteomes" id="UP000257109"/>
    </source>
</evidence>
<feature type="non-terminal residue" evidence="1">
    <location>
        <position position="1"/>
    </location>
</feature>
<name>A0A371I375_MUCPR</name>
<organism evidence="1 2">
    <name type="scientific">Mucuna pruriens</name>
    <name type="common">Velvet bean</name>
    <name type="synonym">Dolichos pruriens</name>
    <dbReference type="NCBI Taxonomy" id="157652"/>
    <lineage>
        <taxon>Eukaryota</taxon>
        <taxon>Viridiplantae</taxon>
        <taxon>Streptophyta</taxon>
        <taxon>Embryophyta</taxon>
        <taxon>Tracheophyta</taxon>
        <taxon>Spermatophyta</taxon>
        <taxon>Magnoliopsida</taxon>
        <taxon>eudicotyledons</taxon>
        <taxon>Gunneridae</taxon>
        <taxon>Pentapetalae</taxon>
        <taxon>rosids</taxon>
        <taxon>fabids</taxon>
        <taxon>Fabales</taxon>
        <taxon>Fabaceae</taxon>
        <taxon>Papilionoideae</taxon>
        <taxon>50 kb inversion clade</taxon>
        <taxon>NPAAA clade</taxon>
        <taxon>indigoferoid/millettioid clade</taxon>
        <taxon>Phaseoleae</taxon>
        <taxon>Mucuna</taxon>
    </lineage>
</organism>
<keyword evidence="2" id="KW-1185">Reference proteome</keyword>
<dbReference type="OrthoDB" id="1938922at2759"/>
<sequence length="96" mass="11167">MMCFFKVHFLCLKQFHWFVYLKKNAPKCTPYFASTSTKTFPITHPSAPKISNLPPLFPTPNHNIKKMTLVGMQLLREKGLCYTCDEKFSINHKCPN</sequence>
<dbReference type="EMBL" id="QJKJ01001047">
    <property type="protein sequence ID" value="RDY09463.1"/>
    <property type="molecule type" value="Genomic_DNA"/>
</dbReference>
<reference evidence="1" key="1">
    <citation type="submission" date="2018-05" db="EMBL/GenBank/DDBJ databases">
        <title>Draft genome of Mucuna pruriens seed.</title>
        <authorList>
            <person name="Nnadi N.E."/>
            <person name="Vos R."/>
            <person name="Hasami M.H."/>
            <person name="Devisetty U.K."/>
            <person name="Aguiy J.C."/>
        </authorList>
    </citation>
    <scope>NUCLEOTIDE SEQUENCE [LARGE SCALE GENOMIC DNA]</scope>
    <source>
        <strain evidence="1">JCA_2017</strain>
    </source>
</reference>
<evidence type="ECO:0000313" key="1">
    <source>
        <dbReference type="EMBL" id="RDY09463.1"/>
    </source>
</evidence>
<dbReference type="Proteomes" id="UP000257109">
    <property type="component" value="Unassembled WGS sequence"/>
</dbReference>
<gene>
    <name evidence="1" type="ORF">CR513_06176</name>
</gene>
<comment type="caution">
    <text evidence="1">The sequence shown here is derived from an EMBL/GenBank/DDBJ whole genome shotgun (WGS) entry which is preliminary data.</text>
</comment>